<reference evidence="8 9" key="1">
    <citation type="submission" date="2018-10" db="EMBL/GenBank/DDBJ databases">
        <title>Dokdonia luteus sp. nov., isolated from sea water.</title>
        <authorList>
            <person name="Zhou L.Y."/>
            <person name="Du Z.J."/>
        </authorList>
    </citation>
    <scope>NUCLEOTIDE SEQUENCE [LARGE SCALE GENOMIC DNA]</scope>
    <source>
        <strain evidence="8 9">SH27</strain>
    </source>
</reference>
<dbReference type="SUPFAM" id="SSF55874">
    <property type="entry name" value="ATPase domain of HSP90 chaperone/DNA topoisomerase II/histidine kinase"/>
    <property type="match status" value="1"/>
</dbReference>
<dbReference type="SMART" id="SM00387">
    <property type="entry name" value="HATPase_c"/>
    <property type="match status" value="1"/>
</dbReference>
<feature type="domain" description="Response regulatory" evidence="7">
    <location>
        <begin position="614"/>
        <end position="728"/>
    </location>
</feature>
<keyword evidence="3 4" id="KW-0597">Phosphoprotein</keyword>
<dbReference type="InterPro" id="IPR036890">
    <property type="entry name" value="HATPase_C_sf"/>
</dbReference>
<dbReference type="InterPro" id="IPR036097">
    <property type="entry name" value="HisK_dim/P_sf"/>
</dbReference>
<dbReference type="PANTHER" id="PTHR45339:SF5">
    <property type="entry name" value="HISTIDINE KINASE"/>
    <property type="match status" value="1"/>
</dbReference>
<dbReference type="OrthoDB" id="4457677at2"/>
<dbReference type="SUPFAM" id="SSF47384">
    <property type="entry name" value="Homodimeric domain of signal transducing histidine kinase"/>
    <property type="match status" value="1"/>
</dbReference>
<keyword evidence="5" id="KW-0812">Transmembrane</keyword>
<comment type="catalytic activity">
    <reaction evidence="1">
        <text>ATP + protein L-histidine = ADP + protein N-phospho-L-histidine.</text>
        <dbReference type="EC" id="2.7.13.3"/>
    </reaction>
</comment>
<dbReference type="Proteomes" id="UP000281985">
    <property type="component" value="Unassembled WGS sequence"/>
</dbReference>
<feature type="transmembrane region" description="Helical" evidence="5">
    <location>
        <begin position="314"/>
        <end position="334"/>
    </location>
</feature>
<dbReference type="CDD" id="cd17546">
    <property type="entry name" value="REC_hyHK_CKI1_RcsC-like"/>
    <property type="match status" value="1"/>
</dbReference>
<gene>
    <name evidence="8" type="ORF">EAX61_14730</name>
</gene>
<dbReference type="Pfam" id="PF02518">
    <property type="entry name" value="HATPase_c"/>
    <property type="match status" value="1"/>
</dbReference>
<dbReference type="PROSITE" id="PS50109">
    <property type="entry name" value="HIS_KIN"/>
    <property type="match status" value="1"/>
</dbReference>
<dbReference type="SUPFAM" id="SSF52172">
    <property type="entry name" value="CheY-like"/>
    <property type="match status" value="1"/>
</dbReference>
<feature type="domain" description="Histidine kinase" evidence="6">
    <location>
        <begin position="373"/>
        <end position="593"/>
    </location>
</feature>
<dbReference type="CDD" id="cd00082">
    <property type="entry name" value="HisKA"/>
    <property type="match status" value="1"/>
</dbReference>
<dbReference type="Gene3D" id="1.25.40.10">
    <property type="entry name" value="Tetratricopeptide repeat domain"/>
    <property type="match status" value="1"/>
</dbReference>
<evidence type="ECO:0000313" key="8">
    <source>
        <dbReference type="EMBL" id="RMB56338.1"/>
    </source>
</evidence>
<dbReference type="InterPro" id="IPR005467">
    <property type="entry name" value="His_kinase_dom"/>
</dbReference>
<dbReference type="RefSeq" id="WP_121918478.1">
    <property type="nucleotide sequence ID" value="NZ_REFV01000018.1"/>
</dbReference>
<dbReference type="SMART" id="SM00388">
    <property type="entry name" value="HisKA"/>
    <property type="match status" value="1"/>
</dbReference>
<dbReference type="EMBL" id="REFV01000018">
    <property type="protein sequence ID" value="RMB56338.1"/>
    <property type="molecule type" value="Genomic_DNA"/>
</dbReference>
<dbReference type="FunFam" id="3.30.565.10:FF:000010">
    <property type="entry name" value="Sensor histidine kinase RcsC"/>
    <property type="match status" value="1"/>
</dbReference>
<dbReference type="InterPro" id="IPR003594">
    <property type="entry name" value="HATPase_dom"/>
</dbReference>
<evidence type="ECO:0000256" key="1">
    <source>
        <dbReference type="ARBA" id="ARBA00000085"/>
    </source>
</evidence>
<dbReference type="InterPro" id="IPR001789">
    <property type="entry name" value="Sig_transdc_resp-reg_receiver"/>
</dbReference>
<dbReference type="InterPro" id="IPR011990">
    <property type="entry name" value="TPR-like_helical_dom_sf"/>
</dbReference>
<proteinExistence type="predicted"/>
<dbReference type="Pfam" id="PF00072">
    <property type="entry name" value="Response_reg"/>
    <property type="match status" value="1"/>
</dbReference>
<dbReference type="EC" id="2.7.13.3" evidence="2"/>
<organism evidence="8 9">
    <name type="scientific">Dokdonia sinensis</name>
    <dbReference type="NCBI Taxonomy" id="2479847"/>
    <lineage>
        <taxon>Bacteria</taxon>
        <taxon>Pseudomonadati</taxon>
        <taxon>Bacteroidota</taxon>
        <taxon>Flavobacteriia</taxon>
        <taxon>Flavobacteriales</taxon>
        <taxon>Flavobacteriaceae</taxon>
        <taxon>Dokdonia</taxon>
    </lineage>
</organism>
<protein>
    <recommendedName>
        <fullName evidence="2">histidine kinase</fullName>
        <ecNumber evidence="2">2.7.13.3</ecNumber>
    </recommendedName>
</protein>
<evidence type="ECO:0000313" key="9">
    <source>
        <dbReference type="Proteomes" id="UP000281985"/>
    </source>
</evidence>
<dbReference type="Gene3D" id="1.10.287.130">
    <property type="match status" value="1"/>
</dbReference>
<evidence type="ECO:0000259" key="7">
    <source>
        <dbReference type="PROSITE" id="PS50110"/>
    </source>
</evidence>
<dbReference type="InterPro" id="IPR003661">
    <property type="entry name" value="HisK_dim/P_dom"/>
</dbReference>
<dbReference type="CDD" id="cd16922">
    <property type="entry name" value="HATPase_EvgS-ArcB-TorS-like"/>
    <property type="match status" value="1"/>
</dbReference>
<evidence type="ECO:0000256" key="3">
    <source>
        <dbReference type="ARBA" id="ARBA00022553"/>
    </source>
</evidence>
<feature type="modified residue" description="4-aspartylphosphate" evidence="4">
    <location>
        <position position="663"/>
    </location>
</feature>
<dbReference type="SMART" id="SM00448">
    <property type="entry name" value="REC"/>
    <property type="match status" value="1"/>
</dbReference>
<dbReference type="PRINTS" id="PR00344">
    <property type="entry name" value="BCTRLSENSOR"/>
</dbReference>
<evidence type="ECO:0000256" key="5">
    <source>
        <dbReference type="SAM" id="Phobius"/>
    </source>
</evidence>
<dbReference type="PANTHER" id="PTHR45339">
    <property type="entry name" value="HYBRID SIGNAL TRANSDUCTION HISTIDINE KINASE J"/>
    <property type="match status" value="1"/>
</dbReference>
<dbReference type="Gene3D" id="3.30.565.10">
    <property type="entry name" value="Histidine kinase-like ATPase, C-terminal domain"/>
    <property type="match status" value="1"/>
</dbReference>
<accession>A0A3M0FV05</accession>
<keyword evidence="5" id="KW-1133">Transmembrane helix</keyword>
<dbReference type="InterPro" id="IPR004358">
    <property type="entry name" value="Sig_transdc_His_kin-like_C"/>
</dbReference>
<dbReference type="GO" id="GO:0000155">
    <property type="term" value="F:phosphorelay sensor kinase activity"/>
    <property type="evidence" value="ECO:0007669"/>
    <property type="project" value="InterPro"/>
</dbReference>
<dbReference type="SUPFAM" id="SSF48452">
    <property type="entry name" value="TPR-like"/>
    <property type="match status" value="1"/>
</dbReference>
<dbReference type="PROSITE" id="PS50110">
    <property type="entry name" value="RESPONSE_REGULATORY"/>
    <property type="match status" value="1"/>
</dbReference>
<dbReference type="Pfam" id="PF00512">
    <property type="entry name" value="HisKA"/>
    <property type="match status" value="1"/>
</dbReference>
<evidence type="ECO:0000259" key="6">
    <source>
        <dbReference type="PROSITE" id="PS50109"/>
    </source>
</evidence>
<evidence type="ECO:0000256" key="4">
    <source>
        <dbReference type="PROSITE-ProRule" id="PRU00169"/>
    </source>
</evidence>
<dbReference type="InterPro" id="IPR011006">
    <property type="entry name" value="CheY-like_superfamily"/>
</dbReference>
<evidence type="ECO:0000256" key="2">
    <source>
        <dbReference type="ARBA" id="ARBA00012438"/>
    </source>
</evidence>
<dbReference type="Gene3D" id="3.40.50.2300">
    <property type="match status" value="1"/>
</dbReference>
<keyword evidence="9" id="KW-1185">Reference proteome</keyword>
<dbReference type="AlphaFoldDB" id="A0A3M0FV05"/>
<comment type="caution">
    <text evidence="8">The sequence shown here is derived from an EMBL/GenBank/DDBJ whole genome shotgun (WGS) entry which is preliminary data.</text>
</comment>
<keyword evidence="5" id="KW-0472">Membrane</keyword>
<sequence length="729" mass="82977">MKIDSFFKVILFLLIIGAPQYFWGQSLETPSDENARLDSLSNNLNKAFYSGDYVFVIDKSNEALELALRLKRTRDENKIRSLVGNTFLKLEDTLQARAIFNDMLVTAKEQSDESIIISVQIDLGNTYVINEPQKAVAYFEDVVKLATKTGDVSRIFIAHYNMAELYANEKQPEKLKFHLDKAFQFAQEINEPIYTSSCYLLAGRYYLLTNNADTAIENFKKSMAQAEKINFKELILDNYKYHLVALEQQEAYKEIYELRKKYEPLREEKYKADKISELQVATSKFKTKQFQQSVKAADLERELAEQKASKSKSLTYYAAAIIVLLLAILVTLFLSSKKRKKLLIDLKDKNHKYLIAKEKSEQLTRAKSNFFSTVSHELRTPLYGIIGLSNSLIEENKVPKLEEDIRSLKFSADYLLALVNDVLQLNKLDDDKGKELDKKPFDIRALMANITKSFEFMRSQNNNIINIKIAPQIPQYVSGDVVKLSQILMNLIGNACKFTENGKINISISTSESKDGNIRLHFTIEDTGIGIPEDKQRQIFDEFTQVNANTPYEGTGLGLAIVKKLLDLHESKLYITSALGKGTSLSFSVTYDKASQEKLVNKTTPPLTILKDKLVLIVDDNRINQIVTQKITEKLEMRSIVANNGAIAVELTSKNDFDIILMDLNMPVMDGFEATRYIRKRGNTVPIIALTAVEMEEAKEQIYNCGMNDIVVKPYDQDTFQNTIARNLT</sequence>
<name>A0A3M0FV05_9FLAO</name>